<feature type="compositionally biased region" description="Basic and acidic residues" evidence="1">
    <location>
        <begin position="145"/>
        <end position="163"/>
    </location>
</feature>
<evidence type="ECO:0000313" key="3">
    <source>
        <dbReference type="EMBL" id="GAA3692005.1"/>
    </source>
</evidence>
<dbReference type="Gene3D" id="3.10.690.10">
    <property type="entry name" value="Bifunctional nuclease domain"/>
    <property type="match status" value="1"/>
</dbReference>
<dbReference type="PANTHER" id="PTHR15160">
    <property type="entry name" value="VON HIPPEL-LINDAU PROTEIN"/>
    <property type="match status" value="1"/>
</dbReference>
<proteinExistence type="predicted"/>
<evidence type="ECO:0000313" key="4">
    <source>
        <dbReference type="Proteomes" id="UP001501536"/>
    </source>
</evidence>
<sequence length="163" mass="17650">MRELEIVGVRIELPSNQPLILLKEVDGPRHLPVWIGAPEAASIATSLQGITPPRPMTHDLLASVIDAAGLVLTGVSIVAVEDAVFYARLHLSNGSEVDARTSDAVALMLRTGAPLTCEEAVLDEAGVIIGDGGQEERSEPEEAEEQVREFREFLDDIEPEDFR</sequence>
<feature type="domain" description="BFN" evidence="2">
    <location>
        <begin position="1"/>
        <end position="129"/>
    </location>
</feature>
<dbReference type="EMBL" id="BAABCJ010000001">
    <property type="protein sequence ID" value="GAA3692005.1"/>
    <property type="molecule type" value="Genomic_DNA"/>
</dbReference>
<reference evidence="4" key="1">
    <citation type="journal article" date="2019" name="Int. J. Syst. Evol. Microbiol.">
        <title>The Global Catalogue of Microorganisms (GCM) 10K type strain sequencing project: providing services to taxonomists for standard genome sequencing and annotation.</title>
        <authorList>
            <consortium name="The Broad Institute Genomics Platform"/>
            <consortium name="The Broad Institute Genome Sequencing Center for Infectious Disease"/>
            <person name="Wu L."/>
            <person name="Ma J."/>
        </authorList>
    </citation>
    <scope>NUCLEOTIDE SEQUENCE [LARGE SCALE GENOMIC DNA]</scope>
    <source>
        <strain evidence="4">JCM 16961</strain>
    </source>
</reference>
<dbReference type="PANTHER" id="PTHR15160:SF1">
    <property type="entry name" value="VON HIPPEL-LINDAU DISEASE TUMOR SUPPRESSOR"/>
    <property type="match status" value="1"/>
</dbReference>
<protein>
    <submittedName>
        <fullName evidence="3">Bifunctional nuclease family protein</fullName>
    </submittedName>
</protein>
<comment type="caution">
    <text evidence="3">The sequence shown here is derived from an EMBL/GenBank/DDBJ whole genome shotgun (WGS) entry which is preliminary data.</text>
</comment>
<gene>
    <name evidence="3" type="ORF">GCM10022377_00430</name>
</gene>
<dbReference type="PROSITE" id="PS51658">
    <property type="entry name" value="BFN"/>
    <property type="match status" value="1"/>
</dbReference>
<evidence type="ECO:0000256" key="1">
    <source>
        <dbReference type="SAM" id="MobiDB-lite"/>
    </source>
</evidence>
<name>A0ABP7CJX0_9MICC</name>
<feature type="region of interest" description="Disordered" evidence="1">
    <location>
        <begin position="131"/>
        <end position="163"/>
    </location>
</feature>
<organism evidence="3 4">
    <name type="scientific">Zhihengliuella alba</name>
    <dbReference type="NCBI Taxonomy" id="547018"/>
    <lineage>
        <taxon>Bacteria</taxon>
        <taxon>Bacillati</taxon>
        <taxon>Actinomycetota</taxon>
        <taxon>Actinomycetes</taxon>
        <taxon>Micrococcales</taxon>
        <taxon>Micrococcaceae</taxon>
        <taxon>Zhihengliuella</taxon>
    </lineage>
</organism>
<accession>A0ABP7CJX0</accession>
<dbReference type="Pfam" id="PF02577">
    <property type="entry name" value="BFN_dom"/>
    <property type="match status" value="1"/>
</dbReference>
<evidence type="ECO:0000259" key="2">
    <source>
        <dbReference type="PROSITE" id="PS51658"/>
    </source>
</evidence>
<dbReference type="SUPFAM" id="SSF103256">
    <property type="entry name" value="Hypothetical protein TM0160"/>
    <property type="match status" value="1"/>
</dbReference>
<dbReference type="RefSeq" id="WP_344878272.1">
    <property type="nucleotide sequence ID" value="NZ_BAABCJ010000001.1"/>
</dbReference>
<dbReference type="InterPro" id="IPR003729">
    <property type="entry name" value="Bi_nuclease_dom"/>
</dbReference>
<dbReference type="InterPro" id="IPR036104">
    <property type="entry name" value="BFN_sf"/>
</dbReference>
<keyword evidence="4" id="KW-1185">Reference proteome</keyword>
<dbReference type="Proteomes" id="UP001501536">
    <property type="component" value="Unassembled WGS sequence"/>
</dbReference>